<evidence type="ECO:0000313" key="1">
    <source>
        <dbReference type="EMBL" id="MEM5986200.1"/>
    </source>
</evidence>
<comment type="caution">
    <text evidence="1">The sequence shown here is derived from an EMBL/GenBank/DDBJ whole genome shotgun (WGS) entry which is preliminary data.</text>
</comment>
<protein>
    <submittedName>
        <fullName evidence="1">Uncharacterized protein</fullName>
    </submittedName>
</protein>
<dbReference type="RefSeq" id="WP_239248687.1">
    <property type="nucleotide sequence ID" value="NZ_PKHR02000017.1"/>
</dbReference>
<accession>A0ABU9UJ85</accession>
<evidence type="ECO:0000313" key="2">
    <source>
        <dbReference type="Proteomes" id="UP000235104"/>
    </source>
</evidence>
<proteinExistence type="predicted"/>
<sequence>MRRTFPAAKRARRPLHVKASLLGALRAVPVALLLGMSALAAVGCSSLGRGEPILTQDITARPEAEIDLARASEENRMRLIDPQFANEVTVVEDRWGIDSARLFFKESNTLILAEDSDAAALRAATLSVSQRVPMVTYDSSIRPQISQLLTDLDVDQILVIGDVPWASHNGEREVVHDPGNTKALGEYTAFRFESKVVVNRERMVDSITRLDSSTKTELKAAWEPLPQHLTKEKMPAIPAQARRDAQMAPVIVATKDSPLANVVNATAYGGTVFVMTQPDPTATKAGAAITAGLADGPIVALGPEFGSVTEFTHKIAQGWKE</sequence>
<gene>
    <name evidence="1" type="ORF">CYJ44_008515</name>
</gene>
<reference evidence="1" key="1">
    <citation type="submission" date="2017-12" db="EMBL/GenBank/DDBJ databases">
        <authorList>
            <person name="Thomas-White K."/>
            <person name="Wolfe A.J."/>
        </authorList>
    </citation>
    <scope>NUCLEOTIDE SEQUENCE</scope>
    <source>
        <strain evidence="1">UMB0043</strain>
    </source>
</reference>
<keyword evidence="2" id="KW-1185">Reference proteome</keyword>
<name>A0ABU9UJ85_9CORY</name>
<dbReference type="Proteomes" id="UP000235104">
    <property type="component" value="Unassembled WGS sequence"/>
</dbReference>
<organism evidence="1 2">
    <name type="scientific">Corynebacterium hesseae</name>
    <dbReference type="NCBI Taxonomy" id="2913502"/>
    <lineage>
        <taxon>Bacteria</taxon>
        <taxon>Bacillati</taxon>
        <taxon>Actinomycetota</taxon>
        <taxon>Actinomycetes</taxon>
        <taxon>Mycobacteriales</taxon>
        <taxon>Corynebacteriaceae</taxon>
        <taxon>Corynebacterium</taxon>
    </lineage>
</organism>
<dbReference type="EMBL" id="PKHR02000017">
    <property type="protein sequence ID" value="MEM5986200.1"/>
    <property type="molecule type" value="Genomic_DNA"/>
</dbReference>